<evidence type="ECO:0000256" key="1">
    <source>
        <dbReference type="SAM" id="Coils"/>
    </source>
</evidence>
<reference evidence="2" key="1">
    <citation type="journal article" date="2020" name="Fungal Divers.">
        <title>Resolving the Mortierellaceae phylogeny through synthesis of multi-gene phylogenetics and phylogenomics.</title>
        <authorList>
            <person name="Vandepol N."/>
            <person name="Liber J."/>
            <person name="Desiro A."/>
            <person name="Na H."/>
            <person name="Kennedy M."/>
            <person name="Barry K."/>
            <person name="Grigoriev I.V."/>
            <person name="Miller A.N."/>
            <person name="O'Donnell K."/>
            <person name="Stajich J.E."/>
            <person name="Bonito G."/>
        </authorList>
    </citation>
    <scope>NUCLEOTIDE SEQUENCE</scope>
    <source>
        <strain evidence="2">REB-010B</strain>
    </source>
</reference>
<dbReference type="Proteomes" id="UP000738325">
    <property type="component" value="Unassembled WGS sequence"/>
</dbReference>
<dbReference type="Gene3D" id="3.80.10.10">
    <property type="entry name" value="Ribonuclease Inhibitor"/>
    <property type="match status" value="2"/>
</dbReference>
<evidence type="ECO:0000313" key="2">
    <source>
        <dbReference type="EMBL" id="KAG0325588.1"/>
    </source>
</evidence>
<keyword evidence="1" id="KW-0175">Coiled coil</keyword>
<evidence type="ECO:0000313" key="3">
    <source>
        <dbReference type="Proteomes" id="UP000738325"/>
    </source>
</evidence>
<dbReference type="SUPFAM" id="SSF52047">
    <property type="entry name" value="RNI-like"/>
    <property type="match status" value="1"/>
</dbReference>
<comment type="caution">
    <text evidence="2">The sequence shown here is derived from an EMBL/GenBank/DDBJ whole genome shotgun (WGS) entry which is preliminary data.</text>
</comment>
<gene>
    <name evidence="2" type="ORF">BGZ99_000414</name>
</gene>
<organism evidence="2 3">
    <name type="scientific">Dissophora globulifera</name>
    <dbReference type="NCBI Taxonomy" id="979702"/>
    <lineage>
        <taxon>Eukaryota</taxon>
        <taxon>Fungi</taxon>
        <taxon>Fungi incertae sedis</taxon>
        <taxon>Mucoromycota</taxon>
        <taxon>Mortierellomycotina</taxon>
        <taxon>Mortierellomycetes</taxon>
        <taxon>Mortierellales</taxon>
        <taxon>Mortierellaceae</taxon>
        <taxon>Dissophora</taxon>
    </lineage>
</organism>
<proteinExistence type="predicted"/>
<evidence type="ECO:0008006" key="4">
    <source>
        <dbReference type="Google" id="ProtNLM"/>
    </source>
</evidence>
<protein>
    <recommendedName>
        <fullName evidence="4">RNI-like protein</fullName>
    </recommendedName>
</protein>
<name>A0A9P6RPR8_9FUNG</name>
<feature type="coiled-coil region" evidence="1">
    <location>
        <begin position="183"/>
        <end position="210"/>
    </location>
</feature>
<dbReference type="InterPro" id="IPR032675">
    <property type="entry name" value="LRR_dom_sf"/>
</dbReference>
<accession>A0A9P6RPR8</accession>
<dbReference type="AlphaFoldDB" id="A0A9P6RPR8"/>
<sequence>MTMDTDTRPLPQSFRVGSSSQTFTIPPQLDVVTGQYIIRWKDIQRGCKDAHYVKNGESIVTYIMGADLEDLLPLRIAYQPGTVLEIVPMSTSYAPGSFRNAKTSDPHQPPIIPNMQTPELIVSGSVSTDTNYPRCYSGVSSDVQSSFLTYRRLYGRFLEEVRSGQELQTANIKSSLDIRFDRLQQEMDKNQSLQEEVHRMQKEKQSEILEMQRQTFNQLAVMQNRFLAIFTQNYELHEYPIPRLFIILPKPQRRRDNLTGFVAQQFRLFFLCECGTHTMTETSKTKHEIHLAKHGGYDISRPTKFFEKFGPRILKVLQWLRYGVIVAGFLAPPLAHLRLADGICGIRDDISYVDNDIGPMLDHAISFLETQLGTPSNGISINATLEHTERRGPEALEGADLRQLESYLKVNDRARSLANLYRIVTSEGHVKWVCIDHYRESYQESVTQRLRDLVDAAGGEFAEEEGKVTVKILSKTQAKQFYTALVNSRRVHELDIALQWDVSLDDFRAFSDAMARANIVHLKLDGSHIKRAPVIDAINRSRRYDPLLQLLSNGRIQSLELDEIKDFHQRLSVSALAPLHHIRHLSICSKTSSCVSSSLLSQILESCTRITKLRVTVASLYEPAQEIARRMAMLPNLSQVEVQAVRGRMMKMQISHGRVIAMWISIDEPGIMGVIDSLPTDQLATLDIRVHRSVGYSQETEKDLSTIIRASPSLSHLSLTFYADRYVSILGSVQTAREDGLITGLVYQPLQILFHVDGRFSDAETIGVILAQLPSGRPTGEDGIPITSLSLGRHGPEHRGVIQGHGLSFKEIRPNFEFRDEDAELLDKASGKDSSQLEVLVLDTSQLSHFGLDCLDRVIARSTRLKRLGFYMSNLEAISEQVKALRLLKLYGTKVNVLGLGGRSVETWLPALQGLYPTKASLPALHTLELYNTRSKCLSTSCIQWICALISAPPRSPPLTSVPQLMVSIPGQHSNVKVIHDLGLRNLVLAPESWKTVLSALDFSVLRKLNLSGSNITLTELEHLVECISGNDDPIAPLKELSVTDTELTDADNEEVRELVRRLKMKAPWNKVHGLL</sequence>
<dbReference type="EMBL" id="JAAAIP010000108">
    <property type="protein sequence ID" value="KAG0325588.1"/>
    <property type="molecule type" value="Genomic_DNA"/>
</dbReference>
<keyword evidence="3" id="KW-1185">Reference proteome</keyword>